<reference evidence="5 6" key="1">
    <citation type="submission" date="2020-02" db="EMBL/GenBank/DDBJ databases">
        <authorList>
            <person name="Li X.-J."/>
            <person name="Han X.-M."/>
        </authorList>
    </citation>
    <scope>NUCLEOTIDE SEQUENCE [LARGE SCALE GENOMIC DNA]</scope>
    <source>
        <strain evidence="5 6">CCTCC AB 2017055</strain>
    </source>
</reference>
<sequence>MTNSAKLNELDQLVIGALLAHPRATQAQVGHAISSSEATVSRRMSRLFQSGIVRVTGVLDDEASHRARSLFVRLRCSPGAAHGAARRLAQWKETGSVKLLTGSIDCVAELSYTSNEHLLRLMMEELPRLDGVVATSSNQVIRRFSTPHSWNPGLLPEQAVEALHAERLDHWSEHPYPRETPPLSALDEQLVELLVADGRQGWQELARRCQVTPSTARRRVESLMSRGLLRMRTVIEPEYIGLPVNAFIWLSINPTQLGAAGAVLADHRDVLMIAATTGDRNLCGEIALASDAALYDFLSGTVGTLPGLLHADVAVGLRTIKRAAMILPHDTTTAPT</sequence>
<evidence type="ECO:0000256" key="1">
    <source>
        <dbReference type="ARBA" id="ARBA00023015"/>
    </source>
</evidence>
<evidence type="ECO:0000313" key="5">
    <source>
        <dbReference type="EMBL" id="NEE01261.1"/>
    </source>
</evidence>
<dbReference type="InterPro" id="IPR000485">
    <property type="entry name" value="AsnC-type_HTH_dom"/>
</dbReference>
<dbReference type="Gene3D" id="3.30.70.920">
    <property type="match status" value="2"/>
</dbReference>
<dbReference type="Proteomes" id="UP000475214">
    <property type="component" value="Unassembled WGS sequence"/>
</dbReference>
<dbReference type="InterPro" id="IPR036388">
    <property type="entry name" value="WH-like_DNA-bd_sf"/>
</dbReference>
<protein>
    <submittedName>
        <fullName evidence="5">Lrp/AsnC family transcriptional regulator</fullName>
    </submittedName>
</protein>
<evidence type="ECO:0000256" key="2">
    <source>
        <dbReference type="ARBA" id="ARBA00023125"/>
    </source>
</evidence>
<dbReference type="RefSeq" id="WP_163738513.1">
    <property type="nucleotide sequence ID" value="NZ_JAAGOA010000008.1"/>
</dbReference>
<comment type="caution">
    <text evidence="5">The sequence shown here is derived from an EMBL/GenBank/DDBJ whole genome shotgun (WGS) entry which is preliminary data.</text>
</comment>
<dbReference type="PANTHER" id="PTHR30154:SF34">
    <property type="entry name" value="TRANSCRIPTIONAL REGULATOR AZLB"/>
    <property type="match status" value="1"/>
</dbReference>
<dbReference type="EMBL" id="JAAGOA010000008">
    <property type="protein sequence ID" value="NEE01261.1"/>
    <property type="molecule type" value="Genomic_DNA"/>
</dbReference>
<dbReference type="InterPro" id="IPR019888">
    <property type="entry name" value="Tscrpt_reg_AsnC-like"/>
</dbReference>
<dbReference type="GO" id="GO:0043565">
    <property type="term" value="F:sequence-specific DNA binding"/>
    <property type="evidence" value="ECO:0007669"/>
    <property type="project" value="InterPro"/>
</dbReference>
<dbReference type="SUPFAM" id="SSF54909">
    <property type="entry name" value="Dimeric alpha+beta barrel"/>
    <property type="match status" value="2"/>
</dbReference>
<name>A0A6L9S986_9ACTN</name>
<evidence type="ECO:0000259" key="4">
    <source>
        <dbReference type="PROSITE" id="PS50956"/>
    </source>
</evidence>
<dbReference type="InterPro" id="IPR011008">
    <property type="entry name" value="Dimeric_a/b-barrel"/>
</dbReference>
<dbReference type="Pfam" id="PF01037">
    <property type="entry name" value="AsnC_trans_reg"/>
    <property type="match status" value="1"/>
</dbReference>
<keyword evidence="6" id="KW-1185">Reference proteome</keyword>
<dbReference type="InterPro" id="IPR019887">
    <property type="entry name" value="Tscrpt_reg_AsnC/Lrp_C"/>
</dbReference>
<feature type="domain" description="HTH asnC-type" evidence="4">
    <location>
        <begin position="183"/>
        <end position="243"/>
    </location>
</feature>
<dbReference type="PROSITE" id="PS50956">
    <property type="entry name" value="HTH_ASNC_2"/>
    <property type="match status" value="1"/>
</dbReference>
<dbReference type="GO" id="GO:0005829">
    <property type="term" value="C:cytosol"/>
    <property type="evidence" value="ECO:0007669"/>
    <property type="project" value="TreeGrafter"/>
</dbReference>
<dbReference type="Pfam" id="PF13404">
    <property type="entry name" value="HTH_AsnC-type"/>
    <property type="match status" value="1"/>
</dbReference>
<dbReference type="PRINTS" id="PR00033">
    <property type="entry name" value="HTHASNC"/>
</dbReference>
<dbReference type="AlphaFoldDB" id="A0A6L9S986"/>
<keyword evidence="1" id="KW-0805">Transcription regulation</keyword>
<proteinExistence type="predicted"/>
<dbReference type="SMART" id="SM00344">
    <property type="entry name" value="HTH_ASNC"/>
    <property type="match status" value="2"/>
</dbReference>
<dbReference type="PANTHER" id="PTHR30154">
    <property type="entry name" value="LEUCINE-RESPONSIVE REGULATORY PROTEIN"/>
    <property type="match status" value="1"/>
</dbReference>
<dbReference type="Gene3D" id="1.10.10.10">
    <property type="entry name" value="Winged helix-like DNA-binding domain superfamily/Winged helix DNA-binding domain"/>
    <property type="match status" value="2"/>
</dbReference>
<dbReference type="GO" id="GO:0043200">
    <property type="term" value="P:response to amino acid"/>
    <property type="evidence" value="ECO:0007669"/>
    <property type="project" value="TreeGrafter"/>
</dbReference>
<keyword evidence="3" id="KW-0804">Transcription</keyword>
<dbReference type="SUPFAM" id="SSF46785">
    <property type="entry name" value="Winged helix' DNA-binding domain"/>
    <property type="match status" value="2"/>
</dbReference>
<organism evidence="5 6">
    <name type="scientific">Phytoactinopolyspora halotolerans</name>
    <dbReference type="NCBI Taxonomy" id="1981512"/>
    <lineage>
        <taxon>Bacteria</taxon>
        <taxon>Bacillati</taxon>
        <taxon>Actinomycetota</taxon>
        <taxon>Actinomycetes</taxon>
        <taxon>Jiangellales</taxon>
        <taxon>Jiangellaceae</taxon>
        <taxon>Phytoactinopolyspora</taxon>
    </lineage>
</organism>
<dbReference type="InterPro" id="IPR036390">
    <property type="entry name" value="WH_DNA-bd_sf"/>
</dbReference>
<dbReference type="Pfam" id="PF13412">
    <property type="entry name" value="HTH_24"/>
    <property type="match status" value="1"/>
</dbReference>
<keyword evidence="2" id="KW-0238">DNA-binding</keyword>
<accession>A0A6L9S986</accession>
<evidence type="ECO:0000313" key="6">
    <source>
        <dbReference type="Proteomes" id="UP000475214"/>
    </source>
</evidence>
<gene>
    <name evidence="5" type="ORF">G1H10_13890</name>
</gene>
<evidence type="ECO:0000256" key="3">
    <source>
        <dbReference type="ARBA" id="ARBA00023163"/>
    </source>
</evidence>